<evidence type="ECO:0000313" key="2">
    <source>
        <dbReference type="Proteomes" id="UP001231649"/>
    </source>
</evidence>
<gene>
    <name evidence="1" type="ORF">PYW08_008468</name>
</gene>
<organism evidence="1 2">
    <name type="scientific">Mythimna loreyi</name>
    <dbReference type="NCBI Taxonomy" id="667449"/>
    <lineage>
        <taxon>Eukaryota</taxon>
        <taxon>Metazoa</taxon>
        <taxon>Ecdysozoa</taxon>
        <taxon>Arthropoda</taxon>
        <taxon>Hexapoda</taxon>
        <taxon>Insecta</taxon>
        <taxon>Pterygota</taxon>
        <taxon>Neoptera</taxon>
        <taxon>Endopterygota</taxon>
        <taxon>Lepidoptera</taxon>
        <taxon>Glossata</taxon>
        <taxon>Ditrysia</taxon>
        <taxon>Noctuoidea</taxon>
        <taxon>Noctuidae</taxon>
        <taxon>Noctuinae</taxon>
        <taxon>Hadenini</taxon>
        <taxon>Mythimna</taxon>
    </lineage>
</organism>
<dbReference type="Proteomes" id="UP001231649">
    <property type="component" value="Chromosome 21"/>
</dbReference>
<dbReference type="EMBL" id="CM056797">
    <property type="protein sequence ID" value="KAJ8713164.1"/>
    <property type="molecule type" value="Genomic_DNA"/>
</dbReference>
<evidence type="ECO:0000313" key="1">
    <source>
        <dbReference type="EMBL" id="KAJ8713164.1"/>
    </source>
</evidence>
<comment type="caution">
    <text evidence="1">The sequence shown here is derived from an EMBL/GenBank/DDBJ whole genome shotgun (WGS) entry which is preliminary data.</text>
</comment>
<keyword evidence="2" id="KW-1185">Reference proteome</keyword>
<protein>
    <submittedName>
        <fullName evidence="1">Uncharacterized protein</fullName>
    </submittedName>
</protein>
<name>A0ACC2QBH4_9NEOP</name>
<accession>A0ACC2QBH4</accession>
<proteinExistence type="predicted"/>
<sequence length="788" mass="89993">MVLTKKRINQLDPAVKKELAARKSMKQLSRSLLPDAPPRKRNKKSSPDRVECRLTAGTPATPPAPKLQPWQISKLQVKGEGISKEELDPMDIGCDEPAAQFQNTTPLSPITVNSPVSELLVDFTSGLLKSEVRNWPYVPLCDKPIQQQPDPIQSSEANAGKAPSAVSMKINLGSDKKKDRDLLDNWLNMEESDTEEQQISDDVVDTINSQTDEQTDMPFLHRLTPAHIFEDVDNDLHTWLTNDDKDSDRLITEMIKTDHLTFDWVQDHNTFQGKRENFRGVAGPTFPVTDNTTPLDVFLKFFDDELLDLIIKQTNRYATRQIDRHLTPHSRLNFFVNVDRGEIASFLAILILQGLVPNPVEKNYWLENGYLTLKYFKEIMTYNRFILLKRLLHFSDSNDSQTDEKKLSKINPVLQHLQKKFSSLYVPQQDIAIDESLLKWQGRLSFAQKIATKAAKVGVKSYELCESQSGYLWSFFIYTGKTDKQTDETNGLTEDVVIDLTDGPTDGPTNGPTDTPSLPSNATSKIVHDLVKPLYNQGYTLIMDNFYNSPLLARFLKSQGTDCYGTLRVNREFVPEAIKSIQKHELRENEIVQSYTQDLSIVMWRDSNIVSLVSTYHNGVVGGTEKYGRFKYKPQVVVDYNRTMGGVDRKDQLLSAFPMERVRNIVWYKKVFRRLLNITLMNAHIIFQTRHKQCSPREFRRQVAENLIVMSKPPTIARPLTVETTKTALARKPNTVRPILKGNHFIAAGPCKLARCVWCKKSRTRYICKQCSVSLCLEICFEEYHTVP</sequence>
<reference evidence="1" key="1">
    <citation type="submission" date="2023-03" db="EMBL/GenBank/DDBJ databases">
        <title>Chromosome-level genomes of two armyworms, Mythimna separata and Mythimna loreyi, provide insights into the biosynthesis and reception of sex pheromones.</title>
        <authorList>
            <person name="Zhao H."/>
        </authorList>
    </citation>
    <scope>NUCLEOTIDE SEQUENCE</scope>
    <source>
        <strain evidence="1">BeijingLab</strain>
    </source>
</reference>